<keyword evidence="4" id="KW-1185">Reference proteome</keyword>
<evidence type="ECO:0000313" key="4">
    <source>
        <dbReference type="Proteomes" id="UP000008460"/>
    </source>
</evidence>
<evidence type="ECO:0000256" key="2">
    <source>
        <dbReference type="ARBA" id="ARBA00023002"/>
    </source>
</evidence>
<organism evidence="3 4">
    <name type="scientific">Cellulomonas fimi (strain ATCC 484 / DSM 20113 / JCM 1341 / CCUG 24087 / LMG 16345 / NBRC 15513 / NCIMB 8980 / NCTC 7547 / NRS-133)</name>
    <dbReference type="NCBI Taxonomy" id="590998"/>
    <lineage>
        <taxon>Bacteria</taxon>
        <taxon>Bacillati</taxon>
        <taxon>Actinomycetota</taxon>
        <taxon>Actinomycetes</taxon>
        <taxon>Micrococcales</taxon>
        <taxon>Cellulomonadaceae</taxon>
        <taxon>Cellulomonas</taxon>
    </lineage>
</organism>
<dbReference type="InterPro" id="IPR036291">
    <property type="entry name" value="NAD(P)-bd_dom_sf"/>
</dbReference>
<reference evidence="3 4" key="1">
    <citation type="submission" date="2011-04" db="EMBL/GenBank/DDBJ databases">
        <title>Complete sequence of Cellulomonas fimi ATCC 484.</title>
        <authorList>
            <consortium name="US DOE Joint Genome Institute"/>
            <person name="Lucas S."/>
            <person name="Han J."/>
            <person name="Lapidus A."/>
            <person name="Cheng J.-F."/>
            <person name="Goodwin L."/>
            <person name="Pitluck S."/>
            <person name="Peters L."/>
            <person name="Chertkov O."/>
            <person name="Detter J.C."/>
            <person name="Han C."/>
            <person name="Tapia R."/>
            <person name="Land M."/>
            <person name="Hauser L."/>
            <person name="Kyrpides N."/>
            <person name="Ivanova N."/>
            <person name="Ovchinnikova G."/>
            <person name="Pagani I."/>
            <person name="Mead D."/>
            <person name="Brumm P."/>
            <person name="Woyke T."/>
        </authorList>
    </citation>
    <scope>NUCLEOTIDE SEQUENCE [LARGE SCALE GENOMIC DNA]</scope>
    <source>
        <strain evidence="4">ATCC 484 / DSM 20113 / JCM 1341 / NBRC 15513 / NCIMB 8980 / NCTC 7547</strain>
    </source>
</reference>
<dbReference type="GO" id="GO:0016491">
    <property type="term" value="F:oxidoreductase activity"/>
    <property type="evidence" value="ECO:0007669"/>
    <property type="project" value="UniProtKB-KW"/>
</dbReference>
<evidence type="ECO:0000313" key="3">
    <source>
        <dbReference type="EMBL" id="AEE47128.1"/>
    </source>
</evidence>
<keyword evidence="2" id="KW-0560">Oxidoreductase</keyword>
<protein>
    <submittedName>
        <fullName evidence="3">Short-chain dehydrogenase/reductase SDR</fullName>
    </submittedName>
</protein>
<proteinExistence type="inferred from homology"/>
<evidence type="ECO:0000256" key="1">
    <source>
        <dbReference type="ARBA" id="ARBA00006484"/>
    </source>
</evidence>
<dbReference type="STRING" id="590998.Celf_3009"/>
<dbReference type="InterPro" id="IPR002347">
    <property type="entry name" value="SDR_fam"/>
</dbReference>
<dbReference type="PRINTS" id="PR00081">
    <property type="entry name" value="GDHRDH"/>
</dbReference>
<dbReference type="FunFam" id="3.40.50.720:FF:000084">
    <property type="entry name" value="Short-chain dehydrogenase reductase"/>
    <property type="match status" value="1"/>
</dbReference>
<name>F4GYL1_CELFA</name>
<comment type="similarity">
    <text evidence="1">Belongs to the short-chain dehydrogenases/reductases (SDR) family.</text>
</comment>
<dbReference type="KEGG" id="cfi:Celf_3009"/>
<dbReference type="PANTHER" id="PTHR24321">
    <property type="entry name" value="DEHYDROGENASES, SHORT CHAIN"/>
    <property type="match status" value="1"/>
</dbReference>
<dbReference type="HOGENOM" id="CLU_010194_1_0_11"/>
<dbReference type="CDD" id="cd05233">
    <property type="entry name" value="SDR_c"/>
    <property type="match status" value="1"/>
</dbReference>
<sequence length="271" mass="27826">MVDTGVASTDPPPQVHARQARSRLAGRLVVITGAARGIGAALAKRLAADGARTIACDIASSPEHDMDGVEYRRLDVTADEDWRRLVADLRDQGNDVDGVVASAGVTWRARLGEVEGADLARVYAVNVGGTLLAIQHLSPLMQAGGSIVAIGSAAGLTGHYPLAYTASKWALRGLAKAASLELGPAGIRVNVVHPGFIETEMTASAPAAFRAANVAETPLGRTGSTEEVSSVVSFLLSDEASFVTGAEIPVDGGLTSHGGVKSISDALSRPT</sequence>
<dbReference type="Proteomes" id="UP000008460">
    <property type="component" value="Chromosome"/>
</dbReference>
<dbReference type="SUPFAM" id="SSF51735">
    <property type="entry name" value="NAD(P)-binding Rossmann-fold domains"/>
    <property type="match status" value="1"/>
</dbReference>
<accession>F4GYL1</accession>
<dbReference type="AlphaFoldDB" id="F4GYL1"/>
<dbReference type="Gene3D" id="3.40.50.720">
    <property type="entry name" value="NAD(P)-binding Rossmann-like Domain"/>
    <property type="match status" value="1"/>
</dbReference>
<dbReference type="EMBL" id="CP002666">
    <property type="protein sequence ID" value="AEE47128.1"/>
    <property type="molecule type" value="Genomic_DNA"/>
</dbReference>
<dbReference type="PANTHER" id="PTHR24321:SF8">
    <property type="entry name" value="ESTRADIOL 17-BETA-DEHYDROGENASE 8-RELATED"/>
    <property type="match status" value="1"/>
</dbReference>
<dbReference type="Pfam" id="PF13561">
    <property type="entry name" value="adh_short_C2"/>
    <property type="match status" value="1"/>
</dbReference>
<gene>
    <name evidence="3" type="ordered locus">Celf_3009</name>
</gene>
<dbReference type="eggNOG" id="COG1028">
    <property type="taxonomic scope" value="Bacteria"/>
</dbReference>